<evidence type="ECO:0000256" key="1">
    <source>
        <dbReference type="SAM" id="Phobius"/>
    </source>
</evidence>
<dbReference type="InterPro" id="IPR048493">
    <property type="entry name" value="DUF1980_N"/>
</dbReference>
<feature type="transmembrane region" description="Helical" evidence="1">
    <location>
        <begin position="43"/>
        <end position="63"/>
    </location>
</feature>
<evidence type="ECO:0000259" key="3">
    <source>
        <dbReference type="Pfam" id="PF21537"/>
    </source>
</evidence>
<dbReference type="OrthoDB" id="9770408at2"/>
<feature type="domain" description="DUF1980" evidence="3">
    <location>
        <begin position="154"/>
        <end position="256"/>
    </location>
</feature>
<organism evidence="4">
    <name type="scientific">Desertifilum tharense IPPAS B-1220</name>
    <dbReference type="NCBI Taxonomy" id="1781255"/>
    <lineage>
        <taxon>Bacteria</taxon>
        <taxon>Bacillati</taxon>
        <taxon>Cyanobacteriota</taxon>
        <taxon>Cyanophyceae</taxon>
        <taxon>Desertifilales</taxon>
        <taxon>Desertifilaceae</taxon>
        <taxon>Desertifilum</taxon>
    </lineage>
</organism>
<dbReference type="Pfam" id="PF21537">
    <property type="entry name" value="DUF1980_C"/>
    <property type="match status" value="1"/>
</dbReference>
<gene>
    <name evidence="4" type="ORF">BH720_12080</name>
</gene>
<dbReference type="EMBL" id="MJGC01000058">
    <property type="protein sequence ID" value="OEJ74953.1"/>
    <property type="molecule type" value="Genomic_DNA"/>
</dbReference>
<evidence type="ECO:0000313" key="4">
    <source>
        <dbReference type="EMBL" id="OEJ74953.1"/>
    </source>
</evidence>
<dbReference type="NCBIfam" id="TIGR03943">
    <property type="entry name" value="TIGR03943 family putative permease subunit"/>
    <property type="match status" value="1"/>
</dbReference>
<feature type="transmembrane region" description="Helical" evidence="1">
    <location>
        <begin position="12"/>
        <end position="31"/>
    </location>
</feature>
<feature type="transmembrane region" description="Helical" evidence="1">
    <location>
        <begin position="84"/>
        <end position="106"/>
    </location>
</feature>
<dbReference type="RefSeq" id="WP_069967462.1">
    <property type="nucleotide sequence ID" value="NZ_CM124774.1"/>
</dbReference>
<keyword evidence="1" id="KW-0472">Membrane</keyword>
<dbReference type="STRING" id="1781255.BH720_12080"/>
<protein>
    <submittedName>
        <fullName evidence="4">TIGR03943 family protein</fullName>
    </submittedName>
</protein>
<dbReference type="InterPro" id="IPR015402">
    <property type="entry name" value="DUF1980"/>
</dbReference>
<dbReference type="PANTHER" id="PTHR40047">
    <property type="entry name" value="UPF0703 PROTEIN YCGQ"/>
    <property type="match status" value="1"/>
</dbReference>
<evidence type="ECO:0000259" key="2">
    <source>
        <dbReference type="Pfam" id="PF09323"/>
    </source>
</evidence>
<reference evidence="4" key="1">
    <citation type="submission" date="2016-09" db="EMBL/GenBank/DDBJ databases">
        <title>Draft genome of thermotolerant cyanobacterium Desertifilum sp. strain IPPAS B-1220.</title>
        <authorList>
            <person name="Sinetova M.A."/>
            <person name="Bolakhan K."/>
            <person name="Zayadan B.K."/>
            <person name="Mironov K.S."/>
            <person name="Ustinova V."/>
            <person name="Kupriyanova E.V."/>
            <person name="Sidorov R.A."/>
            <person name="Skrypnik A.N."/>
            <person name="Gogoleva N.E."/>
            <person name="Gogolev Y.V."/>
            <person name="Los D.A."/>
        </authorList>
    </citation>
    <scope>NUCLEOTIDE SEQUENCE [LARGE SCALE GENOMIC DNA]</scope>
    <source>
        <strain evidence="4">IPPAS B-1220</strain>
    </source>
</reference>
<dbReference type="Pfam" id="PF09323">
    <property type="entry name" value="DUF1980"/>
    <property type="match status" value="1"/>
</dbReference>
<dbReference type="InterPro" id="IPR052955">
    <property type="entry name" value="UPF0703_membrane_permease"/>
</dbReference>
<feature type="domain" description="DUF1980" evidence="2">
    <location>
        <begin position="18"/>
        <end position="121"/>
    </location>
</feature>
<keyword evidence="1" id="KW-0812">Transmembrane</keyword>
<sequence>MLDLERLNLRNPWLDVCAIALWGLVLLKLWLGGQLHLLIHPAYHWLTIFAGIALSAIALVKTAELLKKTSRQNSRARNSQAEHLNFFPPGLGSCILIFTAVLGLIIEPTVFVSATALQRGVNDFLPITQSQPQSFGQVTRPEEKTIIDWVRTLNVYPEPDAYSGQKVNVEGFVVHSPVLPDNYFTITRFVMTCCAADVYPVGLPVKLETSRDRYPQDTWLAVQGEMITEEFSGKRQLTIQPSSIEEIPVPANPYHY</sequence>
<accession>A0A1E5QKR9</accession>
<dbReference type="InterPro" id="IPR048447">
    <property type="entry name" value="DUF1980_C"/>
</dbReference>
<dbReference type="AlphaFoldDB" id="A0A1E5QKR9"/>
<name>A0A1E5QKR9_9CYAN</name>
<proteinExistence type="predicted"/>
<dbReference type="PANTHER" id="PTHR40047:SF1">
    <property type="entry name" value="UPF0703 PROTEIN YCGQ"/>
    <property type="match status" value="1"/>
</dbReference>
<keyword evidence="1" id="KW-1133">Transmembrane helix</keyword>
<comment type="caution">
    <text evidence="4">The sequence shown here is derived from an EMBL/GenBank/DDBJ whole genome shotgun (WGS) entry which is preliminary data.</text>
</comment>